<dbReference type="Proteomes" id="UP000494165">
    <property type="component" value="Unassembled WGS sequence"/>
</dbReference>
<organism evidence="8 9">
    <name type="scientific">Cloeon dipterum</name>
    <dbReference type="NCBI Taxonomy" id="197152"/>
    <lineage>
        <taxon>Eukaryota</taxon>
        <taxon>Metazoa</taxon>
        <taxon>Ecdysozoa</taxon>
        <taxon>Arthropoda</taxon>
        <taxon>Hexapoda</taxon>
        <taxon>Insecta</taxon>
        <taxon>Pterygota</taxon>
        <taxon>Palaeoptera</taxon>
        <taxon>Ephemeroptera</taxon>
        <taxon>Pisciforma</taxon>
        <taxon>Baetidae</taxon>
        <taxon>Cloeon</taxon>
    </lineage>
</organism>
<keyword evidence="4 6" id="KW-0378">Hydrolase</keyword>
<dbReference type="AlphaFoldDB" id="A0A8S1D9H8"/>
<dbReference type="PANTHER" id="PTHR21711:SF0">
    <property type="entry name" value="MITOCHONDRIAL INNER MEMBRANE PROTEASE ATP23 HOMOLOG"/>
    <property type="match status" value="1"/>
</dbReference>
<comment type="similarity">
    <text evidence="1 6">Belongs to the peptidase M76 family.</text>
</comment>
<dbReference type="GO" id="GO:0034982">
    <property type="term" value="P:mitochondrial protein processing"/>
    <property type="evidence" value="ECO:0007669"/>
    <property type="project" value="TreeGrafter"/>
</dbReference>
<sequence length="275" mass="31374">MLNSLFSRVFTQESKAKEKKEDEKSEKTEESNKIATSTLGAEEAQRDWGYDLYPERRGDKYQPSVAGMLWFGNNNSSIDKFKCEKNVYFCAKNSPLIKLMMGALKSSGCEIDLRRHISCEYCDPSVTGGYDPLLNQVVICQNVAKKEGIVQGVLAHEMVHMFDYCRHKLDFKNLKHLACTEIRAANLTNCSFMSAFVQGDASPFNIKQAHQNCVRTKAIASVKAVRNVTDEQAAEAVDSVFEKCYKDLEPIGRRMRRNSYDMHRAYYEGRRYGYS</sequence>
<dbReference type="OrthoDB" id="285308at2759"/>
<evidence type="ECO:0000256" key="6">
    <source>
        <dbReference type="RuleBase" id="RU364057"/>
    </source>
</evidence>
<dbReference type="EC" id="3.4.24.-" evidence="6"/>
<evidence type="ECO:0000256" key="5">
    <source>
        <dbReference type="ARBA" id="ARBA00023049"/>
    </source>
</evidence>
<dbReference type="EMBL" id="CADEPI010000184">
    <property type="protein sequence ID" value="CAB3379354.1"/>
    <property type="molecule type" value="Genomic_DNA"/>
</dbReference>
<keyword evidence="3 6" id="KW-0479">Metal-binding</keyword>
<evidence type="ECO:0000313" key="8">
    <source>
        <dbReference type="EMBL" id="CAB3379354.1"/>
    </source>
</evidence>
<dbReference type="GO" id="GO:0033615">
    <property type="term" value="P:mitochondrial proton-transporting ATP synthase complex assembly"/>
    <property type="evidence" value="ECO:0007669"/>
    <property type="project" value="TreeGrafter"/>
</dbReference>
<keyword evidence="5 6" id="KW-0482">Metalloprotease</keyword>
<dbReference type="GO" id="GO:0004222">
    <property type="term" value="F:metalloendopeptidase activity"/>
    <property type="evidence" value="ECO:0007669"/>
    <property type="project" value="InterPro"/>
</dbReference>
<feature type="compositionally biased region" description="Basic and acidic residues" evidence="7">
    <location>
        <begin position="14"/>
        <end position="32"/>
    </location>
</feature>
<feature type="region of interest" description="Disordered" evidence="7">
    <location>
        <begin position="1"/>
        <end position="40"/>
    </location>
</feature>
<evidence type="ECO:0000256" key="2">
    <source>
        <dbReference type="ARBA" id="ARBA00022670"/>
    </source>
</evidence>
<evidence type="ECO:0000256" key="7">
    <source>
        <dbReference type="SAM" id="MobiDB-lite"/>
    </source>
</evidence>
<accession>A0A8S1D9H8</accession>
<dbReference type="GO" id="GO:0005739">
    <property type="term" value="C:mitochondrion"/>
    <property type="evidence" value="ECO:0007669"/>
    <property type="project" value="GOC"/>
</dbReference>
<evidence type="ECO:0000256" key="1">
    <source>
        <dbReference type="ARBA" id="ARBA00009915"/>
    </source>
</evidence>
<dbReference type="GO" id="GO:0046872">
    <property type="term" value="F:metal ion binding"/>
    <property type="evidence" value="ECO:0007669"/>
    <property type="project" value="UniProtKB-KW"/>
</dbReference>
<feature type="compositionally biased region" description="Polar residues" evidence="7">
    <location>
        <begin position="1"/>
        <end position="12"/>
    </location>
</feature>
<keyword evidence="9" id="KW-1185">Reference proteome</keyword>
<evidence type="ECO:0000256" key="3">
    <source>
        <dbReference type="ARBA" id="ARBA00022723"/>
    </source>
</evidence>
<gene>
    <name evidence="8" type="ORF">CLODIP_2_CD10403</name>
</gene>
<evidence type="ECO:0000313" key="9">
    <source>
        <dbReference type="Proteomes" id="UP000494165"/>
    </source>
</evidence>
<comment type="caution">
    <text evidence="8">The sequence shown here is derived from an EMBL/GenBank/DDBJ whole genome shotgun (WGS) entry which is preliminary data.</text>
</comment>
<dbReference type="PANTHER" id="PTHR21711">
    <property type="entry name" value="MITOCHONDRIAL INNER MEMBRANE PROTEASE"/>
    <property type="match status" value="1"/>
</dbReference>
<proteinExistence type="inferred from homology"/>
<reference evidence="8 9" key="1">
    <citation type="submission" date="2020-04" db="EMBL/GenBank/DDBJ databases">
        <authorList>
            <person name="Alioto T."/>
            <person name="Alioto T."/>
            <person name="Gomez Garrido J."/>
        </authorList>
    </citation>
    <scope>NUCLEOTIDE SEQUENCE [LARGE SCALE GENOMIC DNA]</scope>
</reference>
<dbReference type="InterPro" id="IPR019165">
    <property type="entry name" value="Peptidase_M76_ATP23"/>
</dbReference>
<protein>
    <recommendedName>
        <fullName evidence="6">Mitochondrial inner membrane protease ATP23</fullName>
        <ecNumber evidence="6">3.4.24.-</ecNumber>
    </recommendedName>
</protein>
<name>A0A8S1D9H8_9INSE</name>
<keyword evidence="2 6" id="KW-0645">Protease</keyword>
<evidence type="ECO:0000256" key="4">
    <source>
        <dbReference type="ARBA" id="ARBA00022801"/>
    </source>
</evidence>
<dbReference type="Pfam" id="PF09768">
    <property type="entry name" value="Peptidase_M76"/>
    <property type="match status" value="1"/>
</dbReference>